<evidence type="ECO:0000256" key="2">
    <source>
        <dbReference type="ARBA" id="ARBA00023136"/>
    </source>
</evidence>
<dbReference type="RefSeq" id="WP_131460209.1">
    <property type="nucleotide sequence ID" value="NZ_SJJY01000001.1"/>
</dbReference>
<gene>
    <name evidence="4" type="ORF">E0H58_06020</name>
</gene>
<organism evidence="4 5">
    <name type="scientific">Kribbella speibonae</name>
    <dbReference type="NCBI Taxonomy" id="1572660"/>
    <lineage>
        <taxon>Bacteria</taxon>
        <taxon>Bacillati</taxon>
        <taxon>Actinomycetota</taxon>
        <taxon>Actinomycetes</taxon>
        <taxon>Propionibacteriales</taxon>
        <taxon>Kribbellaceae</taxon>
        <taxon>Kribbella</taxon>
    </lineage>
</organism>
<evidence type="ECO:0000313" key="4">
    <source>
        <dbReference type="EMBL" id="TCC27511.1"/>
    </source>
</evidence>
<dbReference type="PANTHER" id="PTHR37042:SF4">
    <property type="entry name" value="OUTER MEMBRANE PROTEIN RV1973"/>
    <property type="match status" value="1"/>
</dbReference>
<keyword evidence="3" id="KW-1133">Transmembrane helix</keyword>
<dbReference type="PANTHER" id="PTHR37042">
    <property type="entry name" value="OUTER MEMBRANE PROTEIN RV1973"/>
    <property type="match status" value="1"/>
</dbReference>
<dbReference type="EMBL" id="SJJY01000001">
    <property type="protein sequence ID" value="TCC27511.1"/>
    <property type="molecule type" value="Genomic_DNA"/>
</dbReference>
<name>A0ABY2AGB4_9ACTN</name>
<evidence type="ECO:0000256" key="3">
    <source>
        <dbReference type="SAM" id="Phobius"/>
    </source>
</evidence>
<sequence>MTSPTPRLRPAVVVSVILAVLLVGTAVAGTVAVVVVRDDAKTQLKRADDLQSKADDLQRKVDEAGPGEQVRKDVLAAAQADVTVLFSYDYRKLDDYAAATRKVTTEKFGAEFAKTVAAIRPQQLSQQAVAKAEVVDGAVKDATAATAHVLLFVDTTTTTKGASTPSVQRTRVQLTLQSVAGQWLVDGVEAV</sequence>
<protein>
    <recommendedName>
        <fullName evidence="6">Mce-associated membrane protein</fullName>
    </recommendedName>
</protein>
<proteinExistence type="predicted"/>
<reference evidence="4 5" key="1">
    <citation type="submission" date="2019-02" db="EMBL/GenBank/DDBJ databases">
        <title>Kribbella capetownensis sp. nov. and Kribbella speibonae sp. nov., isolated from soil.</title>
        <authorList>
            <person name="Curtis S.M."/>
            <person name="Norton I."/>
            <person name="Everest G.J."/>
            <person name="Meyers P.R."/>
        </authorList>
    </citation>
    <scope>NUCLEOTIDE SEQUENCE [LARGE SCALE GENOMIC DNA]</scope>
    <source>
        <strain evidence="4 5">SK5</strain>
    </source>
</reference>
<accession>A0ABY2AGB4</accession>
<dbReference type="Proteomes" id="UP000292385">
    <property type="component" value="Unassembled WGS sequence"/>
</dbReference>
<keyword evidence="2 3" id="KW-0472">Membrane</keyword>
<comment type="subcellular location">
    <subcellularLocation>
        <location evidence="1">Membrane</location>
    </subcellularLocation>
</comment>
<evidence type="ECO:0000313" key="5">
    <source>
        <dbReference type="Proteomes" id="UP000292385"/>
    </source>
</evidence>
<comment type="caution">
    <text evidence="4">The sequence shown here is derived from an EMBL/GenBank/DDBJ whole genome shotgun (WGS) entry which is preliminary data.</text>
</comment>
<keyword evidence="5" id="KW-1185">Reference proteome</keyword>
<keyword evidence="3" id="KW-0812">Transmembrane</keyword>
<evidence type="ECO:0000256" key="1">
    <source>
        <dbReference type="ARBA" id="ARBA00004370"/>
    </source>
</evidence>
<feature type="transmembrane region" description="Helical" evidence="3">
    <location>
        <begin position="12"/>
        <end position="36"/>
    </location>
</feature>
<evidence type="ECO:0008006" key="6">
    <source>
        <dbReference type="Google" id="ProtNLM"/>
    </source>
</evidence>